<proteinExistence type="predicted"/>
<dbReference type="EMBL" id="LT981265">
    <property type="protein sequence ID" value="SPC34948.1"/>
    <property type="molecule type" value="Genomic_DNA"/>
</dbReference>
<sequence>MGINQSQMLTNRLNFTGNWFIDVGILGFINLMEEVYGWNLKKLEEELTKSQERVYYGYYPFAYFSKIPSNKFINKKIDEWKMDVKKMAYELENELNNKKYSKEEIFNKVWDDFICKLYKKWRWEGTRLPISTSFYTNFLFFNNSLDHNKQKNSLFNAISYSGKEETDILRKIDKTVNKLLPSTDDFPNIFYTNLESRIIHIPFLFVYLLCFIYGFIRVVNKNIVFYSNDIELCYKVNRRLRLMQEDGNKNKSNTILARIWGSLIDVLVEHKSEWSLQNMYIISYKRLDNQTQEGVEYIGIPKLQATILLDDKIREQLNRSIKIGEGETEYVWILEEFIKGNPLYPHIHQHIAYKIKSENSISFLLYPLIVDAKVLELRASSDNRVFSAPSSNYRNIVRDIKEEVRTVSYTIGLLKGIDDDIKQRKNLALALLDALQAEDKNMYMNILLHHLNAKNELCINYNLIKYLQEKIISNPTTFRVYGLALTMGLLSGGENDEQDR</sequence>
<feature type="transmembrane region" description="Helical" evidence="1">
    <location>
        <begin position="198"/>
        <end position="216"/>
    </location>
</feature>
<evidence type="ECO:0000313" key="3">
    <source>
        <dbReference type="Proteomes" id="UP000236248"/>
    </source>
</evidence>
<protein>
    <submittedName>
        <fullName evidence="2">Uncharacterized protein</fullName>
    </submittedName>
</protein>
<dbReference type="RefSeq" id="WP_148695287.1">
    <property type="nucleotide sequence ID" value="NZ_LT981265.1"/>
</dbReference>
<accession>A0A2K5ATG5</accession>
<keyword evidence="1" id="KW-0472">Membrane</keyword>
<dbReference type="GeneID" id="41595754"/>
<reference evidence="3" key="1">
    <citation type="submission" date="2018-01" db="EMBL/GenBank/DDBJ databases">
        <authorList>
            <person name="Kerou L M."/>
        </authorList>
    </citation>
    <scope>NUCLEOTIDE SEQUENCE [LARGE SCALE GENOMIC DNA]</scope>
    <source>
        <strain evidence="3">SCU2</strain>
    </source>
</reference>
<gene>
    <name evidence="2" type="ORF">NCAV_1785</name>
</gene>
<dbReference type="KEGG" id="ncv:NCAV_1785"/>
<evidence type="ECO:0000313" key="2">
    <source>
        <dbReference type="EMBL" id="SPC34948.1"/>
    </source>
</evidence>
<dbReference type="AlphaFoldDB" id="A0A2K5ATG5"/>
<name>A0A2K5ATG5_9ARCH</name>
<evidence type="ECO:0000256" key="1">
    <source>
        <dbReference type="SAM" id="Phobius"/>
    </source>
</evidence>
<organism evidence="2 3">
    <name type="scientific">Candidatus Nitrosocaldus cavascurensis</name>
    <dbReference type="NCBI Taxonomy" id="2058097"/>
    <lineage>
        <taxon>Archaea</taxon>
        <taxon>Nitrososphaerota</taxon>
        <taxon>Nitrososphaeria</taxon>
        <taxon>Candidatus Nitrosocaldales</taxon>
        <taxon>Candidatus Nitrosocaldaceae</taxon>
        <taxon>Candidatus Nitrosocaldus</taxon>
    </lineage>
</organism>
<keyword evidence="1" id="KW-1133">Transmembrane helix</keyword>
<keyword evidence="1" id="KW-0812">Transmembrane</keyword>
<dbReference type="Proteomes" id="UP000236248">
    <property type="component" value="Chromosome NCAV"/>
</dbReference>
<keyword evidence="3" id="KW-1185">Reference proteome</keyword>